<dbReference type="EMBL" id="JAVRQI010000005">
    <property type="protein sequence ID" value="MDT1061933.1"/>
    <property type="molecule type" value="Genomic_DNA"/>
</dbReference>
<dbReference type="InterPro" id="IPR000835">
    <property type="entry name" value="HTH_MarR-typ"/>
</dbReference>
<protein>
    <submittedName>
        <fullName evidence="2">Helix-turn-helix domain-containing protein</fullName>
    </submittedName>
</protein>
<proteinExistence type="predicted"/>
<comment type="caution">
    <text evidence="2">The sequence shown here is derived from an EMBL/GenBank/DDBJ whole genome shotgun (WGS) entry which is preliminary data.</text>
</comment>
<evidence type="ECO:0000313" key="2">
    <source>
        <dbReference type="EMBL" id="MDT1061933.1"/>
    </source>
</evidence>
<dbReference type="Pfam" id="PF12802">
    <property type="entry name" value="MarR_2"/>
    <property type="match status" value="1"/>
</dbReference>
<organism evidence="2 3">
    <name type="scientific">Paracoccus broussonetiae</name>
    <dbReference type="NCBI Taxonomy" id="3075834"/>
    <lineage>
        <taxon>Bacteria</taxon>
        <taxon>Pseudomonadati</taxon>
        <taxon>Pseudomonadota</taxon>
        <taxon>Alphaproteobacteria</taxon>
        <taxon>Rhodobacterales</taxon>
        <taxon>Paracoccaceae</taxon>
        <taxon>Paracoccus</taxon>
    </lineage>
</organism>
<dbReference type="InterPro" id="IPR036388">
    <property type="entry name" value="WH-like_DNA-bd_sf"/>
</dbReference>
<dbReference type="Proteomes" id="UP001251085">
    <property type="component" value="Unassembled WGS sequence"/>
</dbReference>
<gene>
    <name evidence="2" type="ORF">RM190_08705</name>
</gene>
<reference evidence="3" key="1">
    <citation type="submission" date="2023-07" db="EMBL/GenBank/DDBJ databases">
        <title>Characterization of two Paracoccaceae strains isolated from Phycosphere and proposal of Xinfangfangia lacusdiani sp. nov.</title>
        <authorList>
            <person name="Deng Y."/>
            <person name="Zhang Y.Q."/>
        </authorList>
    </citation>
    <scope>NUCLEOTIDE SEQUENCE [LARGE SCALE GENOMIC DNA]</scope>
    <source>
        <strain evidence="3">CPCC 101403</strain>
    </source>
</reference>
<dbReference type="SUPFAM" id="SSF46785">
    <property type="entry name" value="Winged helix' DNA-binding domain"/>
    <property type="match status" value="1"/>
</dbReference>
<sequence length="155" mass="16905">MHPPGLGELLRYVGELVDAGAAQRYRELGLPYRPRYTPILRALMAGYATVTEIVAHSRLTQGAVSQTVALMVTDGLLAREGVEDGRKSALRVTERGSAMLGILQNHWQDTFAAIEALEAETGHPLRLALEDAADALERTGFAARLRLAAQERKQT</sequence>
<dbReference type="Gene3D" id="1.10.10.10">
    <property type="entry name" value="Winged helix-like DNA-binding domain superfamily/Winged helix DNA-binding domain"/>
    <property type="match status" value="1"/>
</dbReference>
<name>A0ABU3ECI0_9RHOB</name>
<keyword evidence="3" id="KW-1185">Reference proteome</keyword>
<evidence type="ECO:0000313" key="3">
    <source>
        <dbReference type="Proteomes" id="UP001251085"/>
    </source>
</evidence>
<accession>A0ABU3ECI0</accession>
<evidence type="ECO:0000259" key="1">
    <source>
        <dbReference type="Pfam" id="PF12802"/>
    </source>
</evidence>
<dbReference type="InterPro" id="IPR036390">
    <property type="entry name" value="WH_DNA-bd_sf"/>
</dbReference>
<feature type="domain" description="HTH marR-type" evidence="1">
    <location>
        <begin position="36"/>
        <end position="86"/>
    </location>
</feature>